<sequence>MLLRICLYLFLLFLPANYTTTRSSSPLIPADPAAAMSSVCRQLYADMQLDSMVDYTAFEQAITGAQAIERRNKDIITLIDFTKPSTEERLYVLDIRHKRLLFSSLVSHGKNSGGNYATSFSNKVNSYKSSLGFFVTENTYQGKNGYSLVLNGLEKGINDRAKERAIVVHGANYCSPSVAVSTGRLGRSFGCPALPPSLAKPIINTIKDGTLLYIYANDKEYLSQSTILSTGRSISPNSIIALNSLIRE</sequence>
<evidence type="ECO:0000313" key="2">
    <source>
        <dbReference type="EMBL" id="MTU39495.1"/>
    </source>
</evidence>
<evidence type="ECO:0000313" key="8">
    <source>
        <dbReference type="Proteomes" id="UP000448908"/>
    </source>
</evidence>
<dbReference type="GO" id="GO:0016740">
    <property type="term" value="F:transferase activity"/>
    <property type="evidence" value="ECO:0007669"/>
    <property type="project" value="InterPro"/>
</dbReference>
<dbReference type="Pfam" id="PF13645">
    <property type="entry name" value="YkuD_2"/>
    <property type="match status" value="1"/>
</dbReference>
<keyword evidence="1" id="KW-0732">Signal</keyword>
<gene>
    <name evidence="5" type="ORF">DW828_17210</name>
    <name evidence="2" type="ORF">GMD82_08365</name>
    <name evidence="3" type="ORF">GMD92_08610</name>
    <name evidence="4" type="ORF">GME02_00560</name>
</gene>
<name>A0A3R6ECA8_9BACT</name>
<protein>
    <recommendedName>
        <fullName evidence="10">Murein L,D-transpeptidase catalytic domain family protein</fullName>
    </recommendedName>
</protein>
<comment type="caution">
    <text evidence="5">The sequence shown here is derived from an EMBL/GenBank/DDBJ whole genome shotgun (WGS) entry which is preliminary data.</text>
</comment>
<proteinExistence type="predicted"/>
<evidence type="ECO:0000313" key="6">
    <source>
        <dbReference type="Proteomes" id="UP000286260"/>
    </source>
</evidence>
<reference evidence="7 8" key="2">
    <citation type="journal article" date="2019" name="Nat. Med.">
        <title>A library of human gut bacterial isolates paired with longitudinal multiomics data enables mechanistic microbiome research.</title>
        <authorList>
            <person name="Poyet M."/>
            <person name="Groussin M."/>
            <person name="Gibbons S.M."/>
            <person name="Avila-Pacheco J."/>
            <person name="Jiang X."/>
            <person name="Kearney S.M."/>
            <person name="Perrotta A.R."/>
            <person name="Berdy B."/>
            <person name="Zhao S."/>
            <person name="Lieberman T.D."/>
            <person name="Swanson P.K."/>
            <person name="Smith M."/>
            <person name="Roesemann S."/>
            <person name="Alexander J.E."/>
            <person name="Rich S.A."/>
            <person name="Livny J."/>
            <person name="Vlamakis H."/>
            <person name="Clish C."/>
            <person name="Bullock K."/>
            <person name="Deik A."/>
            <person name="Scott J."/>
            <person name="Pierce K.A."/>
            <person name="Xavier R.J."/>
            <person name="Alm E.J."/>
        </authorList>
    </citation>
    <scope>NUCLEOTIDE SEQUENCE [LARGE SCALE GENOMIC DNA]</scope>
    <source>
        <strain evidence="4 9">BIOML-A11</strain>
        <strain evidence="3 8">BIOML-A16</strain>
        <strain evidence="2 7">BIOML-A29</strain>
    </source>
</reference>
<dbReference type="Proteomes" id="UP000434916">
    <property type="component" value="Unassembled WGS sequence"/>
</dbReference>
<dbReference type="RefSeq" id="WP_005648795.1">
    <property type="nucleotide sequence ID" value="NZ_BAABYG010000001.1"/>
</dbReference>
<dbReference type="Proteomes" id="UP000482671">
    <property type="component" value="Unassembled WGS sequence"/>
</dbReference>
<evidence type="ECO:0008006" key="10">
    <source>
        <dbReference type="Google" id="ProtNLM"/>
    </source>
</evidence>
<evidence type="ECO:0000313" key="5">
    <source>
        <dbReference type="EMBL" id="RHC80446.1"/>
    </source>
</evidence>
<organism evidence="5 6">
    <name type="scientific">Parabacteroides merdae</name>
    <dbReference type="NCBI Taxonomy" id="46503"/>
    <lineage>
        <taxon>Bacteria</taxon>
        <taxon>Pseudomonadati</taxon>
        <taxon>Bacteroidota</taxon>
        <taxon>Bacteroidia</taxon>
        <taxon>Bacteroidales</taxon>
        <taxon>Tannerellaceae</taxon>
        <taxon>Parabacteroides</taxon>
    </lineage>
</organism>
<dbReference type="EMBL" id="WNDD01000001">
    <property type="protein sequence ID" value="MTV00183.1"/>
    <property type="molecule type" value="Genomic_DNA"/>
</dbReference>
<evidence type="ECO:0000313" key="3">
    <source>
        <dbReference type="EMBL" id="MTU69133.1"/>
    </source>
</evidence>
<dbReference type="InterPro" id="IPR032676">
    <property type="entry name" value="YkuD_2"/>
</dbReference>
<dbReference type="GeneID" id="49205276"/>
<dbReference type="PANTHER" id="PTHR38477">
    <property type="entry name" value="HYPOTHETICAL EXPORTED PROTEIN"/>
    <property type="match status" value="1"/>
</dbReference>
<accession>A0A3R6ECA8</accession>
<dbReference type="EMBL" id="WNCN01000008">
    <property type="protein sequence ID" value="MTU39495.1"/>
    <property type="molecule type" value="Genomic_DNA"/>
</dbReference>
<reference evidence="5 6" key="1">
    <citation type="submission" date="2018-08" db="EMBL/GenBank/DDBJ databases">
        <title>A genome reference for cultivated species of the human gut microbiota.</title>
        <authorList>
            <person name="Zou Y."/>
            <person name="Xue W."/>
            <person name="Luo G."/>
        </authorList>
    </citation>
    <scope>NUCLEOTIDE SEQUENCE [LARGE SCALE GENOMIC DNA]</scope>
    <source>
        <strain evidence="5 6">AM34-17</strain>
    </source>
</reference>
<dbReference type="EMBL" id="WNDA01000011">
    <property type="protein sequence ID" value="MTU69133.1"/>
    <property type="molecule type" value="Genomic_DNA"/>
</dbReference>
<keyword evidence="7" id="KW-1185">Reference proteome</keyword>
<dbReference type="OrthoDB" id="9815195at2"/>
<evidence type="ECO:0000313" key="9">
    <source>
        <dbReference type="Proteomes" id="UP000482671"/>
    </source>
</evidence>
<dbReference type="Proteomes" id="UP000286260">
    <property type="component" value="Unassembled WGS sequence"/>
</dbReference>
<dbReference type="Proteomes" id="UP000448908">
    <property type="component" value="Unassembled WGS sequence"/>
</dbReference>
<evidence type="ECO:0000313" key="4">
    <source>
        <dbReference type="EMBL" id="MTV00183.1"/>
    </source>
</evidence>
<feature type="signal peptide" evidence="1">
    <location>
        <begin position="1"/>
        <end position="18"/>
    </location>
</feature>
<evidence type="ECO:0000313" key="7">
    <source>
        <dbReference type="Proteomes" id="UP000434916"/>
    </source>
</evidence>
<dbReference type="PANTHER" id="PTHR38477:SF1">
    <property type="entry name" value="MUREIN L,D-TRANSPEPTIDASE CATALYTIC DOMAIN FAMILY PROTEIN"/>
    <property type="match status" value="1"/>
</dbReference>
<dbReference type="EMBL" id="QSII01000030">
    <property type="protein sequence ID" value="RHC80446.1"/>
    <property type="molecule type" value="Genomic_DNA"/>
</dbReference>
<feature type="chain" id="PRO_5044599892" description="Murein L,D-transpeptidase catalytic domain family protein" evidence="1">
    <location>
        <begin position="19"/>
        <end position="248"/>
    </location>
</feature>
<dbReference type="InterPro" id="IPR005490">
    <property type="entry name" value="LD_TPept_cat_dom"/>
</dbReference>
<dbReference type="CDD" id="cd16913">
    <property type="entry name" value="YkuD_like"/>
    <property type="match status" value="1"/>
</dbReference>
<evidence type="ECO:0000256" key="1">
    <source>
        <dbReference type="SAM" id="SignalP"/>
    </source>
</evidence>
<dbReference type="AlphaFoldDB" id="A0A3R6ECA8"/>